<evidence type="ECO:0008006" key="3">
    <source>
        <dbReference type="Google" id="ProtNLM"/>
    </source>
</evidence>
<organism evidence="1 2">
    <name type="scientific">Actinomadura logoneensis</name>
    <dbReference type="NCBI Taxonomy" id="2293572"/>
    <lineage>
        <taxon>Bacteria</taxon>
        <taxon>Bacillati</taxon>
        <taxon>Actinomycetota</taxon>
        <taxon>Actinomycetes</taxon>
        <taxon>Streptosporangiales</taxon>
        <taxon>Thermomonosporaceae</taxon>
        <taxon>Actinomadura</taxon>
    </lineage>
</organism>
<name>A0A372JRV8_9ACTN</name>
<accession>A0A372JRV8</accession>
<dbReference type="EMBL" id="QURH01000099">
    <property type="protein sequence ID" value="RFU42773.1"/>
    <property type="molecule type" value="Genomic_DNA"/>
</dbReference>
<dbReference type="AlphaFoldDB" id="A0A372JRV8"/>
<protein>
    <recommendedName>
        <fullName evidence="3">Plasmid mobilization relaxosome protein MobC</fullName>
    </recommendedName>
</protein>
<keyword evidence="2" id="KW-1185">Reference proteome</keyword>
<evidence type="ECO:0000313" key="2">
    <source>
        <dbReference type="Proteomes" id="UP000261811"/>
    </source>
</evidence>
<dbReference type="Proteomes" id="UP000261811">
    <property type="component" value="Unassembled WGS sequence"/>
</dbReference>
<proteinExistence type="predicted"/>
<reference evidence="1 2" key="1">
    <citation type="submission" date="2018-08" db="EMBL/GenBank/DDBJ databases">
        <title>Actinomadura jelena sp. nov., a novel Actinomycete isolated from soil in Chad.</title>
        <authorList>
            <person name="Shi L."/>
        </authorList>
    </citation>
    <scope>NUCLEOTIDE SEQUENCE [LARGE SCALE GENOMIC DNA]</scope>
    <source>
        <strain evidence="1 2">NEAU-G17</strain>
    </source>
</reference>
<gene>
    <name evidence="1" type="ORF">DZF91_05020</name>
</gene>
<sequence length="109" mass="11986">MWVSEREWAALKAAAERSGWALGAFVAETALSVVEEREPLEHEPWREAVTCLMQASGQVNRVGVNLNQAVATLQATGAPTAALEGYARTAERVLLRLDEAVQEARRKLR</sequence>
<evidence type="ECO:0000313" key="1">
    <source>
        <dbReference type="EMBL" id="RFU42773.1"/>
    </source>
</evidence>
<comment type="caution">
    <text evidence="1">The sequence shown here is derived from an EMBL/GenBank/DDBJ whole genome shotgun (WGS) entry which is preliminary data.</text>
</comment>